<dbReference type="InterPro" id="IPR052928">
    <property type="entry name" value="Desiccation-related_membrane"/>
</dbReference>
<dbReference type="EMBL" id="JARULN010000005">
    <property type="protein sequence ID" value="MDG5753899.1"/>
    <property type="molecule type" value="Genomic_DNA"/>
</dbReference>
<comment type="caution">
    <text evidence="2">The sequence shown here is derived from an EMBL/GenBank/DDBJ whole genome shotgun (WGS) entry which is preliminary data.</text>
</comment>
<sequence>MSKATAFFTGLMVGGAAAAIAVLCTAPSSGKDFRKKVKQKSNLAKQSLGDLKDQSLLLKDQVIQAASESKIVFNDLKEDMQHAFSTWQQEIKPNKANIEQELKDIQTSLQQLQNAVPPKE</sequence>
<evidence type="ECO:0000256" key="1">
    <source>
        <dbReference type="SAM" id="SignalP"/>
    </source>
</evidence>
<dbReference type="PANTHER" id="PTHR35792:SF3">
    <property type="entry name" value="IG HYPOTHETICAL 17707"/>
    <property type="match status" value="1"/>
</dbReference>
<dbReference type="Pfam" id="PF12732">
    <property type="entry name" value="YtxH"/>
    <property type="match status" value="1"/>
</dbReference>
<dbReference type="Proteomes" id="UP001218246">
    <property type="component" value="Unassembled WGS sequence"/>
</dbReference>
<feature type="signal peptide" evidence="1">
    <location>
        <begin position="1"/>
        <end position="18"/>
    </location>
</feature>
<feature type="chain" id="PRO_5046548212" evidence="1">
    <location>
        <begin position="19"/>
        <end position="120"/>
    </location>
</feature>
<proteinExistence type="predicted"/>
<keyword evidence="3" id="KW-1185">Reference proteome</keyword>
<evidence type="ECO:0000313" key="3">
    <source>
        <dbReference type="Proteomes" id="UP001218246"/>
    </source>
</evidence>
<keyword evidence="1" id="KW-0732">Signal</keyword>
<dbReference type="InterPro" id="IPR024623">
    <property type="entry name" value="YtxH"/>
</dbReference>
<reference evidence="2 3" key="1">
    <citation type="submission" date="2023-04" db="EMBL/GenBank/DDBJ databases">
        <title>Ectobacillus antri isolated from activated sludge.</title>
        <authorList>
            <person name="Yan P."/>
            <person name="Liu X."/>
        </authorList>
    </citation>
    <scope>NUCLEOTIDE SEQUENCE [LARGE SCALE GENOMIC DNA]</scope>
    <source>
        <strain evidence="2 3">C18H</strain>
    </source>
</reference>
<gene>
    <name evidence="2" type="ORF">P6P90_07925</name>
</gene>
<dbReference type="RefSeq" id="WP_124565237.1">
    <property type="nucleotide sequence ID" value="NZ_JARRRY010000003.1"/>
</dbReference>
<protein>
    <submittedName>
        <fullName evidence="2">YtxH domain-containing protein</fullName>
    </submittedName>
</protein>
<organism evidence="2 3">
    <name type="scientific">Ectobacillus antri</name>
    <dbReference type="NCBI Taxonomy" id="2486280"/>
    <lineage>
        <taxon>Bacteria</taxon>
        <taxon>Bacillati</taxon>
        <taxon>Bacillota</taxon>
        <taxon>Bacilli</taxon>
        <taxon>Bacillales</taxon>
        <taxon>Bacillaceae</taxon>
        <taxon>Ectobacillus</taxon>
    </lineage>
</organism>
<evidence type="ECO:0000313" key="2">
    <source>
        <dbReference type="EMBL" id="MDG5753899.1"/>
    </source>
</evidence>
<name>A0ABT6H3C8_9BACI</name>
<accession>A0ABT6H3C8</accession>
<dbReference type="PANTHER" id="PTHR35792">
    <property type="entry name" value="GENERAL STRESS PROTEIN"/>
    <property type="match status" value="1"/>
</dbReference>